<dbReference type="AlphaFoldDB" id="A0A8J8SXG7"/>
<dbReference type="OrthoDB" id="185175at2759"/>
<proteinExistence type="predicted"/>
<accession>A0A8J8SXG7</accession>
<comment type="caution">
    <text evidence="2">The sequence shown here is derived from an EMBL/GenBank/DDBJ whole genome shotgun (WGS) entry which is preliminary data.</text>
</comment>
<protein>
    <submittedName>
        <fullName evidence="2">Uncharacterized protein</fullName>
    </submittedName>
</protein>
<name>A0A8J8SXG7_HALGN</name>
<reference evidence="2" key="1">
    <citation type="submission" date="2019-06" db="EMBL/GenBank/DDBJ databases">
        <authorList>
            <person name="Zheng W."/>
        </authorList>
    </citation>
    <scope>NUCLEOTIDE SEQUENCE</scope>
    <source>
        <strain evidence="2">QDHG01</strain>
    </source>
</reference>
<feature type="compositionally biased region" description="Basic and acidic residues" evidence="1">
    <location>
        <begin position="51"/>
        <end position="77"/>
    </location>
</feature>
<sequence length="133" mass="15678">MVEQVEPRVDENGVPEVRTQDILKEGYLLKQSRYIKDWRKKTNLSTLQEMVRPHQDPHPEFQRRESLQESYRSHPDEPVPDCQVGRGRDKQAVFLQAGSERTHLLYAGRELWRERGLDRSPWQGNDQAVGDDR</sequence>
<dbReference type="Proteomes" id="UP000785679">
    <property type="component" value="Unassembled WGS sequence"/>
</dbReference>
<gene>
    <name evidence="2" type="ORF">FGO68_gene11083</name>
</gene>
<organism evidence="2 3">
    <name type="scientific">Halteria grandinella</name>
    <dbReference type="NCBI Taxonomy" id="5974"/>
    <lineage>
        <taxon>Eukaryota</taxon>
        <taxon>Sar</taxon>
        <taxon>Alveolata</taxon>
        <taxon>Ciliophora</taxon>
        <taxon>Intramacronucleata</taxon>
        <taxon>Spirotrichea</taxon>
        <taxon>Stichotrichia</taxon>
        <taxon>Sporadotrichida</taxon>
        <taxon>Halteriidae</taxon>
        <taxon>Halteria</taxon>
    </lineage>
</organism>
<evidence type="ECO:0000313" key="3">
    <source>
        <dbReference type="Proteomes" id="UP000785679"/>
    </source>
</evidence>
<evidence type="ECO:0000256" key="1">
    <source>
        <dbReference type="SAM" id="MobiDB-lite"/>
    </source>
</evidence>
<dbReference type="EMBL" id="RRYP01017028">
    <property type="protein sequence ID" value="TNV74419.1"/>
    <property type="molecule type" value="Genomic_DNA"/>
</dbReference>
<feature type="region of interest" description="Disordered" evidence="1">
    <location>
        <begin position="50"/>
        <end position="87"/>
    </location>
</feature>
<evidence type="ECO:0000313" key="2">
    <source>
        <dbReference type="EMBL" id="TNV74419.1"/>
    </source>
</evidence>
<keyword evidence="3" id="KW-1185">Reference proteome</keyword>